<reference evidence="3 4" key="1">
    <citation type="submission" date="2013-02" db="EMBL/GenBank/DDBJ databases">
        <title>A novel strain isolated from Lonar lake, Maharashtra, India.</title>
        <authorList>
            <person name="Singh A."/>
        </authorList>
    </citation>
    <scope>NUCLEOTIDE SEQUENCE [LARGE SCALE GENOMIC DNA]</scope>
    <source>
        <strain evidence="3 4">AK24</strain>
    </source>
</reference>
<dbReference type="GO" id="GO:0016881">
    <property type="term" value="F:acid-amino acid ligase activity"/>
    <property type="evidence" value="ECO:0007669"/>
    <property type="project" value="TreeGrafter"/>
</dbReference>
<feature type="domain" description="GH3 C-terminal" evidence="2">
    <location>
        <begin position="382"/>
        <end position="495"/>
    </location>
</feature>
<organism evidence="3 4">
    <name type="scientific">Lunatimonas lonarensis</name>
    <dbReference type="NCBI Taxonomy" id="1232681"/>
    <lineage>
        <taxon>Bacteria</taxon>
        <taxon>Pseudomonadati</taxon>
        <taxon>Bacteroidota</taxon>
        <taxon>Cytophagia</taxon>
        <taxon>Cytophagales</taxon>
        <taxon>Cyclobacteriaceae</taxon>
    </lineage>
</organism>
<evidence type="ECO:0000313" key="3">
    <source>
        <dbReference type="EMBL" id="EON78834.1"/>
    </source>
</evidence>
<dbReference type="EMBL" id="AQHR01000022">
    <property type="protein sequence ID" value="EON78834.1"/>
    <property type="molecule type" value="Genomic_DNA"/>
</dbReference>
<evidence type="ECO:0000259" key="1">
    <source>
        <dbReference type="Pfam" id="PF23571"/>
    </source>
</evidence>
<dbReference type="Pfam" id="PF23571">
    <property type="entry name" value="GH3_M"/>
    <property type="match status" value="1"/>
</dbReference>
<dbReference type="Pfam" id="PF03321">
    <property type="entry name" value="GH3"/>
    <property type="match status" value="1"/>
</dbReference>
<dbReference type="OrthoDB" id="5678283at2"/>
<dbReference type="GO" id="GO:0005737">
    <property type="term" value="C:cytoplasm"/>
    <property type="evidence" value="ECO:0007669"/>
    <property type="project" value="TreeGrafter"/>
</dbReference>
<accession>R7ZXV9</accession>
<keyword evidence="4" id="KW-1185">Reference proteome</keyword>
<gene>
    <name evidence="3" type="ORF">ADIS_0731</name>
</gene>
<feature type="domain" description="GH3 middle" evidence="1">
    <location>
        <begin position="298"/>
        <end position="367"/>
    </location>
</feature>
<evidence type="ECO:0000313" key="4">
    <source>
        <dbReference type="Proteomes" id="UP000013909"/>
    </source>
</evidence>
<dbReference type="InterPro" id="IPR004993">
    <property type="entry name" value="GH3"/>
</dbReference>
<comment type="caution">
    <text evidence="3">The sequence shown here is derived from an EMBL/GenBank/DDBJ whole genome shotgun (WGS) entry which is preliminary data.</text>
</comment>
<dbReference type="RefSeq" id="WP_010852879.1">
    <property type="nucleotide sequence ID" value="NZ_AQHR01000022.1"/>
</dbReference>
<sequence length="505" mass="58279">MEVINSLMTWILKHRIRQIERFKNNPFEVQDEILLKLINTAKKTQFGKRHGFSHISCYEDFARQVPTHDYEAIKPFIERTMKGEQNVLWPTEVTWFSKSSGTTSSRSKFIPVTEESLEECHYKGGKDMLSLYINNYPDTKLFTGKSLSIGGSHQINHLDANKNSKYGDISAVIMQNLPLWAQLARTPSLETALMDEWEAKIQKMAEETIRENVTSLTGVPTWTLVLLQRVLEMTGKKNISEVWPNLEVFFHGAVAFGPYRNIFKALIPSAGMRYMETYNASEGFFGIQDQKNSDELLLMLDYGVFYEFIPMDEWEKETPHIIPLEAVEKDKNYALLISTNGGLWRYNIGDTVKFTSTHPYRIKISGRTKHFINAFGEEVIVENAERAIELACEATGASLTNFTAAPIYFEEHKNKGAHEWVIEFSKYPSDEASFKDLLDRYLREINSDYDAKRYHDMVLQMPIVHFAPTGTFENWLKSRGKLGGQNKVPRLSNNRDYIDEILKWI</sequence>
<dbReference type="Proteomes" id="UP000013909">
    <property type="component" value="Unassembled WGS sequence"/>
</dbReference>
<dbReference type="STRING" id="1232681.ADIS_0731"/>
<dbReference type="PATRIC" id="fig|1288963.3.peg.729"/>
<proteinExistence type="predicted"/>
<dbReference type="InterPro" id="IPR055377">
    <property type="entry name" value="GH3_M"/>
</dbReference>
<protein>
    <submittedName>
        <fullName evidence="3">Putative auxin-regulated protein</fullName>
    </submittedName>
</protein>
<name>R7ZXV9_9BACT</name>
<dbReference type="PANTHER" id="PTHR31901">
    <property type="entry name" value="GH3 DOMAIN-CONTAINING PROTEIN"/>
    <property type="match status" value="1"/>
</dbReference>
<dbReference type="AlphaFoldDB" id="R7ZXV9"/>
<dbReference type="Pfam" id="PF23572">
    <property type="entry name" value="GH3_C"/>
    <property type="match status" value="1"/>
</dbReference>
<dbReference type="PANTHER" id="PTHR31901:SF9">
    <property type="entry name" value="GH3 DOMAIN-CONTAINING PROTEIN"/>
    <property type="match status" value="1"/>
</dbReference>
<dbReference type="InterPro" id="IPR055378">
    <property type="entry name" value="GH3_C"/>
</dbReference>
<evidence type="ECO:0000259" key="2">
    <source>
        <dbReference type="Pfam" id="PF23572"/>
    </source>
</evidence>